<comment type="caution">
    <text evidence="1">The sequence shown here is derived from an EMBL/GenBank/DDBJ whole genome shotgun (WGS) entry which is preliminary data.</text>
</comment>
<sequence length="426" mass="46894">MEDWSREFERLCRTRVAEERAPDSAFADLQPVLLFLDPARFGAELTTVPALIRQRFQARPLRQVLSLSPDDPELDPFMDPWQRRQFRELGYALTVLVHLPLQHIPRGRRALAPVELALREALQLWAFALIPAIEAIFAQSKALKSGYASPFDCLAQNAPHLLALADHSRVGRAADEIAVDRPDDAEDQPALREFVRAQADEGRKHRLVIAGEGSRIGGNCGGLRQRQTARAVAACGTHVDRAVMAGEILQRIELLDLLAKARRAAAAIMSARPGEMRDYTEGMDRLDGAGAHGLRRDPAGLGKRRLAAANAINAAQKPDALIQPPIPDAGIRFSPQELAALAFLCDIDPFHLCAQHHLLCPEILAARALGAMQFQRRDETREAVEPLLPWLRTSNAPRNPGADPIETGARDIAAAIISLRNLLIEE</sequence>
<evidence type="ECO:0000313" key="2">
    <source>
        <dbReference type="Proteomes" id="UP000253345"/>
    </source>
</evidence>
<dbReference type="AlphaFoldDB" id="A0A368YRF9"/>
<reference evidence="1 2" key="1">
    <citation type="submission" date="2018-07" db="EMBL/GenBank/DDBJ databases">
        <title>Genomic Encyclopedia of Type Strains, Phase III (KMG-III): the genomes of soil and plant-associated and newly described type strains.</title>
        <authorList>
            <person name="Whitman W."/>
        </authorList>
    </citation>
    <scope>NUCLEOTIDE SEQUENCE [LARGE SCALE GENOMIC DNA]</scope>
    <source>
        <strain evidence="1 2">CECT 8525</strain>
    </source>
</reference>
<keyword evidence="2" id="KW-1185">Reference proteome</keyword>
<dbReference type="EMBL" id="QPJL01000018">
    <property type="protein sequence ID" value="RCW80724.1"/>
    <property type="molecule type" value="Genomic_DNA"/>
</dbReference>
<protein>
    <submittedName>
        <fullName evidence="1">Uncharacterized protein</fullName>
    </submittedName>
</protein>
<accession>A0A368YRF9</accession>
<gene>
    <name evidence="1" type="ORF">DFP89_11841</name>
</gene>
<evidence type="ECO:0000313" key="1">
    <source>
        <dbReference type="EMBL" id="RCW80724.1"/>
    </source>
</evidence>
<dbReference type="Proteomes" id="UP000253345">
    <property type="component" value="Unassembled WGS sequence"/>
</dbReference>
<proteinExistence type="predicted"/>
<name>A0A368YRF9_9RHOB</name>
<organism evidence="1 2">
    <name type="scientific">Paracoccus lutimaris</name>
    <dbReference type="NCBI Taxonomy" id="1490030"/>
    <lineage>
        <taxon>Bacteria</taxon>
        <taxon>Pseudomonadati</taxon>
        <taxon>Pseudomonadota</taxon>
        <taxon>Alphaproteobacteria</taxon>
        <taxon>Rhodobacterales</taxon>
        <taxon>Paracoccaceae</taxon>
        <taxon>Paracoccus</taxon>
    </lineage>
</organism>